<evidence type="ECO:0000256" key="2">
    <source>
        <dbReference type="ARBA" id="ARBA00022475"/>
    </source>
</evidence>
<dbReference type="PANTHER" id="PTHR30086:SF6">
    <property type="entry name" value="AMINO ACID EFFLUX PROTEIN YCGF-RELATED"/>
    <property type="match status" value="1"/>
</dbReference>
<evidence type="ECO:0000256" key="4">
    <source>
        <dbReference type="ARBA" id="ARBA00022989"/>
    </source>
</evidence>
<sequence>MFAAKNLSSTNHRSKDSLRKSFSSGFIMSISNPLSILFWIGIYGSVLAKSIQTAHSHDIILHSMAIFIGLFLWDVTMAVVASSFRKWLSSRLLTWISFVSGLGLIGFGIYFGKEAIILLFF</sequence>
<name>A0A150L8E4_9BACI</name>
<feature type="transmembrane region" description="Helical" evidence="6">
    <location>
        <begin position="21"/>
        <end position="47"/>
    </location>
</feature>
<evidence type="ECO:0000313" key="8">
    <source>
        <dbReference type="Proteomes" id="UP000075666"/>
    </source>
</evidence>
<dbReference type="STRING" id="46224.B4102_2797"/>
<dbReference type="EMBL" id="LQYN01000031">
    <property type="protein sequence ID" value="KYD08520.1"/>
    <property type="molecule type" value="Genomic_DNA"/>
</dbReference>
<gene>
    <name evidence="7" type="ORF">B4102_2797</name>
</gene>
<proteinExistence type="predicted"/>
<dbReference type="Pfam" id="PF01810">
    <property type="entry name" value="LysE"/>
    <property type="match status" value="1"/>
</dbReference>
<feature type="transmembrane region" description="Helical" evidence="6">
    <location>
        <begin position="59"/>
        <end position="80"/>
    </location>
</feature>
<dbReference type="Proteomes" id="UP000075666">
    <property type="component" value="Unassembled WGS sequence"/>
</dbReference>
<dbReference type="InterPro" id="IPR001123">
    <property type="entry name" value="LeuE-type"/>
</dbReference>
<keyword evidence="5 6" id="KW-0472">Membrane</keyword>
<accession>A0A150L8E4</accession>
<dbReference type="PANTHER" id="PTHR30086">
    <property type="entry name" value="ARGININE EXPORTER PROTEIN ARGO"/>
    <property type="match status" value="1"/>
</dbReference>
<comment type="caution">
    <text evidence="7">The sequence shown here is derived from an EMBL/GenBank/DDBJ whole genome shotgun (WGS) entry which is preliminary data.</text>
</comment>
<feature type="transmembrane region" description="Helical" evidence="6">
    <location>
        <begin position="92"/>
        <end position="111"/>
    </location>
</feature>
<evidence type="ECO:0000256" key="5">
    <source>
        <dbReference type="ARBA" id="ARBA00023136"/>
    </source>
</evidence>
<evidence type="ECO:0000313" key="7">
    <source>
        <dbReference type="EMBL" id="KYD08520.1"/>
    </source>
</evidence>
<evidence type="ECO:0000256" key="1">
    <source>
        <dbReference type="ARBA" id="ARBA00004651"/>
    </source>
</evidence>
<evidence type="ECO:0000256" key="6">
    <source>
        <dbReference type="SAM" id="Phobius"/>
    </source>
</evidence>
<dbReference type="GO" id="GO:0015171">
    <property type="term" value="F:amino acid transmembrane transporter activity"/>
    <property type="evidence" value="ECO:0007669"/>
    <property type="project" value="TreeGrafter"/>
</dbReference>
<evidence type="ECO:0000256" key="3">
    <source>
        <dbReference type="ARBA" id="ARBA00022692"/>
    </source>
</evidence>
<keyword evidence="2" id="KW-1003">Cell membrane</keyword>
<keyword evidence="4 6" id="KW-1133">Transmembrane helix</keyword>
<organism evidence="7 8">
    <name type="scientific">Heyndrickxia sporothermodurans</name>
    <dbReference type="NCBI Taxonomy" id="46224"/>
    <lineage>
        <taxon>Bacteria</taxon>
        <taxon>Bacillati</taxon>
        <taxon>Bacillota</taxon>
        <taxon>Bacilli</taxon>
        <taxon>Bacillales</taxon>
        <taxon>Bacillaceae</taxon>
        <taxon>Heyndrickxia</taxon>
    </lineage>
</organism>
<dbReference type="AlphaFoldDB" id="A0A150L8E4"/>
<protein>
    <recommendedName>
        <fullName evidence="9">Threonine efflux protein</fullName>
    </recommendedName>
</protein>
<comment type="subcellular location">
    <subcellularLocation>
        <location evidence="1">Cell membrane</location>
        <topology evidence="1">Multi-pass membrane protein</topology>
    </subcellularLocation>
</comment>
<reference evidence="7 8" key="1">
    <citation type="submission" date="2016-01" db="EMBL/GenBank/DDBJ databases">
        <title>Genome Sequences of Twelve Sporeforming Bacillus Species Isolated from Foods.</title>
        <authorList>
            <person name="Berendsen E.M."/>
            <person name="Wells-Bennik M.H."/>
            <person name="Krawcyk A.O."/>
            <person name="De Jong A."/>
            <person name="Holsappel S."/>
            <person name="Eijlander R.T."/>
            <person name="Kuipers O.P."/>
        </authorList>
    </citation>
    <scope>NUCLEOTIDE SEQUENCE [LARGE SCALE GENOMIC DNA]</scope>
    <source>
        <strain evidence="7 8">B4102</strain>
    </source>
</reference>
<keyword evidence="3 6" id="KW-0812">Transmembrane</keyword>
<dbReference type="GO" id="GO:0005886">
    <property type="term" value="C:plasma membrane"/>
    <property type="evidence" value="ECO:0007669"/>
    <property type="project" value="UniProtKB-SubCell"/>
</dbReference>
<keyword evidence="8" id="KW-1185">Reference proteome</keyword>
<evidence type="ECO:0008006" key="9">
    <source>
        <dbReference type="Google" id="ProtNLM"/>
    </source>
</evidence>